<dbReference type="SMART" id="SM00116">
    <property type="entry name" value="CBS"/>
    <property type="match status" value="2"/>
</dbReference>
<dbReference type="InterPro" id="IPR036318">
    <property type="entry name" value="FAD-bd_PCMH-like_sf"/>
</dbReference>
<evidence type="ECO:0000256" key="1">
    <source>
        <dbReference type="ARBA" id="ARBA00004141"/>
    </source>
</evidence>
<dbReference type="Proteomes" id="UP000570166">
    <property type="component" value="Unassembled WGS sequence"/>
</dbReference>
<dbReference type="Gene3D" id="3.30.465.10">
    <property type="match status" value="1"/>
</dbReference>
<feature type="domain" description="CBS" evidence="11">
    <location>
        <begin position="224"/>
        <end position="283"/>
    </location>
</feature>
<reference evidence="13 14" key="1">
    <citation type="submission" date="2020-07" db="EMBL/GenBank/DDBJ databases">
        <authorList>
            <person name="Sun Q."/>
        </authorList>
    </citation>
    <scope>NUCLEOTIDE SEQUENCE [LARGE SCALE GENOMIC DNA]</scope>
    <source>
        <strain evidence="13 14">CGMCC 1.13654</strain>
    </source>
</reference>
<keyword evidence="4" id="KW-0677">Repeat</keyword>
<comment type="subcellular location">
    <subcellularLocation>
        <location evidence="1">Membrane</location>
        <topology evidence="1">Multi-pass membrane protein</topology>
    </subcellularLocation>
</comment>
<keyword evidence="5 9" id="KW-1133">Transmembrane helix</keyword>
<dbReference type="SUPFAM" id="SSF54631">
    <property type="entry name" value="CBS-domain pair"/>
    <property type="match status" value="1"/>
</dbReference>
<proteinExistence type="inferred from homology"/>
<keyword evidence="6 8" id="KW-0129">CBS domain</keyword>
<dbReference type="GO" id="GO:0005886">
    <property type="term" value="C:plasma membrane"/>
    <property type="evidence" value="ECO:0007669"/>
    <property type="project" value="TreeGrafter"/>
</dbReference>
<feature type="domain" description="CBS" evidence="11">
    <location>
        <begin position="288"/>
        <end position="344"/>
    </location>
</feature>
<feature type="transmembrane region" description="Helical" evidence="10">
    <location>
        <begin position="140"/>
        <end position="162"/>
    </location>
</feature>
<gene>
    <name evidence="13" type="ORF">HZF05_01205</name>
</gene>
<dbReference type="Gene3D" id="3.10.580.10">
    <property type="entry name" value="CBS-domain"/>
    <property type="match status" value="1"/>
</dbReference>
<evidence type="ECO:0000256" key="10">
    <source>
        <dbReference type="SAM" id="Phobius"/>
    </source>
</evidence>
<feature type="transmembrane region" description="Helical" evidence="10">
    <location>
        <begin position="12"/>
        <end position="33"/>
    </location>
</feature>
<organism evidence="13 14">
    <name type="scientific">Sphingomonas chungangi</name>
    <dbReference type="NCBI Taxonomy" id="2683589"/>
    <lineage>
        <taxon>Bacteria</taxon>
        <taxon>Pseudomonadati</taxon>
        <taxon>Pseudomonadota</taxon>
        <taxon>Alphaproteobacteria</taxon>
        <taxon>Sphingomonadales</taxon>
        <taxon>Sphingomonadaceae</taxon>
        <taxon>Sphingomonas</taxon>
    </lineage>
</organism>
<comment type="caution">
    <text evidence="13">The sequence shown here is derived from an EMBL/GenBank/DDBJ whole genome shotgun (WGS) entry which is preliminary data.</text>
</comment>
<evidence type="ECO:0000256" key="3">
    <source>
        <dbReference type="ARBA" id="ARBA00022692"/>
    </source>
</evidence>
<dbReference type="InterPro" id="IPR016169">
    <property type="entry name" value="FAD-bd_PCMH_sub2"/>
</dbReference>
<dbReference type="GO" id="GO:0050660">
    <property type="term" value="F:flavin adenine dinucleotide binding"/>
    <property type="evidence" value="ECO:0007669"/>
    <property type="project" value="InterPro"/>
</dbReference>
<protein>
    <submittedName>
        <fullName evidence="13">HlyC/CorC family transporter</fullName>
    </submittedName>
</protein>
<dbReference type="AlphaFoldDB" id="A0A838L035"/>
<dbReference type="PANTHER" id="PTHR22777">
    <property type="entry name" value="HEMOLYSIN-RELATED"/>
    <property type="match status" value="1"/>
</dbReference>
<dbReference type="Pfam" id="PF00571">
    <property type="entry name" value="CBS"/>
    <property type="match status" value="2"/>
</dbReference>
<dbReference type="InterPro" id="IPR005170">
    <property type="entry name" value="Transptr-assoc_dom"/>
</dbReference>
<keyword evidence="7 9" id="KW-0472">Membrane</keyword>
<dbReference type="RefSeq" id="WP_160364801.1">
    <property type="nucleotide sequence ID" value="NZ_JACEIB010000001.1"/>
</dbReference>
<evidence type="ECO:0000313" key="13">
    <source>
        <dbReference type="EMBL" id="MBA2932701.1"/>
    </source>
</evidence>
<dbReference type="EMBL" id="JACEIB010000001">
    <property type="protein sequence ID" value="MBA2932701.1"/>
    <property type="molecule type" value="Genomic_DNA"/>
</dbReference>
<evidence type="ECO:0000256" key="8">
    <source>
        <dbReference type="PROSITE-ProRule" id="PRU00703"/>
    </source>
</evidence>
<dbReference type="InterPro" id="IPR044751">
    <property type="entry name" value="Ion_transp-like_CBS"/>
</dbReference>
<dbReference type="PANTHER" id="PTHR22777:SF17">
    <property type="entry name" value="UPF0053 PROTEIN SLL0260"/>
    <property type="match status" value="1"/>
</dbReference>
<evidence type="ECO:0000259" key="11">
    <source>
        <dbReference type="PROSITE" id="PS51371"/>
    </source>
</evidence>
<dbReference type="InterPro" id="IPR002550">
    <property type="entry name" value="CNNM"/>
</dbReference>
<accession>A0A838L035</accession>
<keyword evidence="14" id="KW-1185">Reference proteome</keyword>
<evidence type="ECO:0000256" key="2">
    <source>
        <dbReference type="ARBA" id="ARBA00006446"/>
    </source>
</evidence>
<evidence type="ECO:0000256" key="7">
    <source>
        <dbReference type="ARBA" id="ARBA00023136"/>
    </source>
</evidence>
<evidence type="ECO:0000256" key="4">
    <source>
        <dbReference type="ARBA" id="ARBA00022737"/>
    </source>
</evidence>
<evidence type="ECO:0000256" key="9">
    <source>
        <dbReference type="PROSITE-ProRule" id="PRU01193"/>
    </source>
</evidence>
<evidence type="ECO:0000256" key="6">
    <source>
        <dbReference type="ARBA" id="ARBA00023122"/>
    </source>
</evidence>
<evidence type="ECO:0000256" key="5">
    <source>
        <dbReference type="ARBA" id="ARBA00022989"/>
    </source>
</evidence>
<feature type="domain" description="CNNM transmembrane" evidence="12">
    <location>
        <begin position="4"/>
        <end position="205"/>
    </location>
</feature>
<sequence>MPPLAPFPWIDVVIILALVVLNGLFAMSELAIVSSRTARLEAMARTGRTGARAALALRENPSKFLSTVQIGITLIAILSGAYSGEALGGPVSERLERLGMAHDHAGPVGFTLVIILTTYVSLIIGELVPKQLALRSPEPIAAIAALPMTWLARATAPVVWLLDKTSLTVFALLGLKREREDHVTAEELHLVVAEASSAGVIEESERAIISGVVRLADRPVREVMTPRTDIDWIDAEATLEEIREIVAETPHSRLPVAEGSVDSIVGVVRLRDLLVALLEGRAIDLREKMKPVSTIHDRMDAMDALAVLRDAEVPLALVVDEYGHLDGLVTPGSLLTAIAGAFASDQEEGYDPAMVEREDGSHLISGALSADAMAEKLGIPLPDDRDYATAAGFALSALRRIPETGEHFDFDGWRFEVVDMDGRRVDKLLASRRGDA</sequence>
<dbReference type="Pfam" id="PF01595">
    <property type="entry name" value="CNNM"/>
    <property type="match status" value="1"/>
</dbReference>
<feature type="transmembrane region" description="Helical" evidence="10">
    <location>
        <begin position="104"/>
        <end position="128"/>
    </location>
</feature>
<dbReference type="InterPro" id="IPR046342">
    <property type="entry name" value="CBS_dom_sf"/>
</dbReference>
<dbReference type="Pfam" id="PF03471">
    <property type="entry name" value="CorC_HlyC"/>
    <property type="match status" value="1"/>
</dbReference>
<dbReference type="InterPro" id="IPR000644">
    <property type="entry name" value="CBS_dom"/>
</dbReference>
<dbReference type="PROSITE" id="PS51371">
    <property type="entry name" value="CBS"/>
    <property type="match status" value="2"/>
</dbReference>
<dbReference type="SMART" id="SM01091">
    <property type="entry name" value="CorC_HlyC"/>
    <property type="match status" value="1"/>
</dbReference>
<feature type="transmembrane region" description="Helical" evidence="10">
    <location>
        <begin position="64"/>
        <end position="84"/>
    </location>
</feature>
<dbReference type="PROSITE" id="PS51846">
    <property type="entry name" value="CNNM"/>
    <property type="match status" value="1"/>
</dbReference>
<keyword evidence="3 9" id="KW-0812">Transmembrane</keyword>
<evidence type="ECO:0000259" key="12">
    <source>
        <dbReference type="PROSITE" id="PS51846"/>
    </source>
</evidence>
<comment type="similarity">
    <text evidence="2">Belongs to the UPF0053 family. Hemolysin C subfamily.</text>
</comment>
<dbReference type="SUPFAM" id="SSF56176">
    <property type="entry name" value="FAD-binding/transporter-associated domain-like"/>
    <property type="match status" value="1"/>
</dbReference>
<dbReference type="CDD" id="cd04590">
    <property type="entry name" value="CBS_pair_CorC_HlyC_assoc"/>
    <property type="match status" value="1"/>
</dbReference>
<name>A0A838L035_9SPHN</name>
<evidence type="ECO:0000313" key="14">
    <source>
        <dbReference type="Proteomes" id="UP000570166"/>
    </source>
</evidence>